<dbReference type="OrthoDB" id="9935704at2"/>
<feature type="transmembrane region" description="Helical" evidence="1">
    <location>
        <begin position="111"/>
        <end position="130"/>
    </location>
</feature>
<protein>
    <submittedName>
        <fullName evidence="2">Uncharacterized protein</fullName>
    </submittedName>
</protein>
<dbReference type="Proteomes" id="UP000192266">
    <property type="component" value="Unassembled WGS sequence"/>
</dbReference>
<keyword evidence="1" id="KW-1133">Transmembrane helix</keyword>
<keyword evidence="1" id="KW-0472">Membrane</keyword>
<proteinExistence type="predicted"/>
<dbReference type="RefSeq" id="WP_084447031.1">
    <property type="nucleotide sequence ID" value="NZ_FWWW01000088.1"/>
</dbReference>
<evidence type="ECO:0000313" key="2">
    <source>
        <dbReference type="EMBL" id="SMB98912.1"/>
    </source>
</evidence>
<keyword evidence="3" id="KW-1185">Reference proteome</keyword>
<organism evidence="2 3">
    <name type="scientific">Hymenobacter roseosalivarius DSM 11622</name>
    <dbReference type="NCBI Taxonomy" id="645990"/>
    <lineage>
        <taxon>Bacteria</taxon>
        <taxon>Pseudomonadati</taxon>
        <taxon>Bacteroidota</taxon>
        <taxon>Cytophagia</taxon>
        <taxon>Cytophagales</taxon>
        <taxon>Hymenobacteraceae</taxon>
        <taxon>Hymenobacter</taxon>
    </lineage>
</organism>
<evidence type="ECO:0000313" key="3">
    <source>
        <dbReference type="Proteomes" id="UP000192266"/>
    </source>
</evidence>
<name>A0A1W1VZW1_9BACT</name>
<gene>
    <name evidence="2" type="ORF">SAMN00120144_4139</name>
</gene>
<evidence type="ECO:0000256" key="1">
    <source>
        <dbReference type="SAM" id="Phobius"/>
    </source>
</evidence>
<reference evidence="2 3" key="1">
    <citation type="submission" date="2017-04" db="EMBL/GenBank/DDBJ databases">
        <authorList>
            <person name="Afonso C.L."/>
            <person name="Miller P.J."/>
            <person name="Scott M.A."/>
            <person name="Spackman E."/>
            <person name="Goraichik I."/>
            <person name="Dimitrov K.M."/>
            <person name="Suarez D.L."/>
            <person name="Swayne D.E."/>
        </authorList>
    </citation>
    <scope>NUCLEOTIDE SEQUENCE [LARGE SCALE GENOMIC DNA]</scope>
    <source>
        <strain evidence="2 3">DSM 11622</strain>
    </source>
</reference>
<accession>A0A1W1VZW1</accession>
<feature type="transmembrane region" description="Helical" evidence="1">
    <location>
        <begin position="7"/>
        <end position="25"/>
    </location>
</feature>
<keyword evidence="1" id="KW-0812">Transmembrane</keyword>
<dbReference type="EMBL" id="FWWW01000088">
    <property type="protein sequence ID" value="SMB98912.1"/>
    <property type="molecule type" value="Genomic_DNA"/>
</dbReference>
<dbReference type="AlphaFoldDB" id="A0A1W1VZW1"/>
<sequence>MSERVPYGFSFLLCLVLTVMFSLVLPNKLEEAAVAESGHLVTVDLLRGAKTRFSKQTSYELHFLYNGSEHSTRVSVDYFQQVKDQPTAQLLHLAVYPRLFFAPGHSEQGQVLSGVLLVALSAGGTLWSLFKLVKGA</sequence>